<dbReference type="Proteomes" id="UP001165423">
    <property type="component" value="Unassembled WGS sequence"/>
</dbReference>
<evidence type="ECO:0000313" key="3">
    <source>
        <dbReference type="Proteomes" id="UP001165423"/>
    </source>
</evidence>
<comment type="caution">
    <text evidence="2">The sequence shown here is derived from an EMBL/GenBank/DDBJ whole genome shotgun (WGS) entry which is preliminary data.</text>
</comment>
<dbReference type="EMBL" id="JALGCL010000004">
    <property type="protein sequence ID" value="MCJ0826465.1"/>
    <property type="molecule type" value="Genomic_DNA"/>
</dbReference>
<keyword evidence="3" id="KW-1185">Reference proteome</keyword>
<proteinExistence type="predicted"/>
<gene>
    <name evidence="2" type="ORF">MQC88_10970</name>
</gene>
<protein>
    <submittedName>
        <fullName evidence="2">DUF3106 domain-containing protein</fullName>
    </submittedName>
</protein>
<sequence>MRRLERACMAAVLAAVAVVAGAALPPALQAQLSRLPPPLQQQLRARQATLQALAPWQRQALQQRSIAWDALPLAQRRELRERWQAWQALPAREQWQLRTAATAFAALPPEQQQALRARFEELDESERRGWRLGPVLGADYARLQPLLMQVPAAQREPLLAVLRAMTPAELDDLATLAQRTPPPERDALRRDLVSTSAANRAAWLRLRLDR</sequence>
<evidence type="ECO:0000313" key="2">
    <source>
        <dbReference type="EMBL" id="MCJ0826465.1"/>
    </source>
</evidence>
<evidence type="ECO:0000256" key="1">
    <source>
        <dbReference type="SAM" id="SignalP"/>
    </source>
</evidence>
<feature type="chain" id="PRO_5046978463" evidence="1">
    <location>
        <begin position="23"/>
        <end position="210"/>
    </location>
</feature>
<dbReference type="InterPro" id="IPR021455">
    <property type="entry name" value="DUF3106"/>
</dbReference>
<organism evidence="2 3">
    <name type="scientific">Cognatiluteimonas sedimenti</name>
    <dbReference type="NCBI Taxonomy" id="2927791"/>
    <lineage>
        <taxon>Bacteria</taxon>
        <taxon>Pseudomonadati</taxon>
        <taxon>Pseudomonadota</taxon>
        <taxon>Gammaproteobacteria</taxon>
        <taxon>Lysobacterales</taxon>
        <taxon>Lysobacteraceae</taxon>
        <taxon>Cognatiluteimonas</taxon>
    </lineage>
</organism>
<keyword evidence="1" id="KW-0732">Signal</keyword>
<reference evidence="2 3" key="1">
    <citation type="submission" date="2022-03" db="EMBL/GenBank/DDBJ databases">
        <title>Luteimonas soily sp. nov., a novel bacterium isolated from the soil.</title>
        <authorList>
            <person name="Zhang X."/>
        </authorList>
    </citation>
    <scope>NUCLEOTIDE SEQUENCE [LARGE SCALE GENOMIC DNA]</scope>
    <source>
        <strain evidence="2 3">50</strain>
    </source>
</reference>
<dbReference type="Pfam" id="PF11304">
    <property type="entry name" value="DUF3106"/>
    <property type="match status" value="1"/>
</dbReference>
<dbReference type="RefSeq" id="WP_243321975.1">
    <property type="nucleotide sequence ID" value="NZ_JALGCL010000004.1"/>
</dbReference>
<name>A0ABT0A652_9GAMM</name>
<accession>A0ABT0A652</accession>
<feature type="signal peptide" evidence="1">
    <location>
        <begin position="1"/>
        <end position="22"/>
    </location>
</feature>